<accession>A0ABU7J9D7</accession>
<sequence length="104" mass="11457">MIMQLLEFPGNSHEQVFKLPVDLDLVSKIKQASASLGCGDELELKGPHGVMCQIGEGVPIRSFSDSIKIRKGEFQMIITHAGFEPLVSPWHAIDWLSTTSLSVH</sequence>
<proteinExistence type="predicted"/>
<dbReference type="RefSeq" id="WP_330130198.1">
    <property type="nucleotide sequence ID" value="NZ_JAUHLI010000023.1"/>
</dbReference>
<protein>
    <submittedName>
        <fullName evidence="1">Uncharacterized protein</fullName>
    </submittedName>
</protein>
<dbReference type="EMBL" id="JAUHLI010000023">
    <property type="protein sequence ID" value="MEE2003149.1"/>
    <property type="molecule type" value="Genomic_DNA"/>
</dbReference>
<comment type="caution">
    <text evidence="1">The sequence shown here is derived from an EMBL/GenBank/DDBJ whole genome shotgun (WGS) entry which is preliminary data.</text>
</comment>
<evidence type="ECO:0000313" key="1">
    <source>
        <dbReference type="EMBL" id="MEE2003149.1"/>
    </source>
</evidence>
<dbReference type="Proteomes" id="UP001336314">
    <property type="component" value="Unassembled WGS sequence"/>
</dbReference>
<gene>
    <name evidence="1" type="ORF">QWY20_16975</name>
</gene>
<name>A0ABU7J9D7_9GAMM</name>
<reference evidence="1 2" key="1">
    <citation type="submission" date="2023-07" db="EMBL/GenBank/DDBJ databases">
        <title>Alkalimonas sp., MEB108 novel, alkaliphilic bacterium isolated from Lonar Lake, India.</title>
        <authorList>
            <person name="Joshi A."/>
            <person name="Thite S."/>
        </authorList>
    </citation>
    <scope>NUCLEOTIDE SEQUENCE [LARGE SCALE GENOMIC DNA]</scope>
    <source>
        <strain evidence="1 2">MEB108</strain>
    </source>
</reference>
<keyword evidence="2" id="KW-1185">Reference proteome</keyword>
<evidence type="ECO:0000313" key="2">
    <source>
        <dbReference type="Proteomes" id="UP001336314"/>
    </source>
</evidence>
<organism evidence="1 2">
    <name type="scientific">Alkalimonas cellulosilytica</name>
    <dbReference type="NCBI Taxonomy" id="3058395"/>
    <lineage>
        <taxon>Bacteria</taxon>
        <taxon>Pseudomonadati</taxon>
        <taxon>Pseudomonadota</taxon>
        <taxon>Gammaproteobacteria</taxon>
        <taxon>Alkalimonas</taxon>
    </lineage>
</organism>